<dbReference type="AlphaFoldDB" id="A0A7E4UUZ8"/>
<evidence type="ECO:0000256" key="1">
    <source>
        <dbReference type="SAM" id="MobiDB-lite"/>
    </source>
</evidence>
<feature type="region of interest" description="Disordered" evidence="1">
    <location>
        <begin position="121"/>
        <end position="166"/>
    </location>
</feature>
<dbReference type="WBParaSite" id="Pan_g13169.t1">
    <property type="protein sequence ID" value="Pan_g13169.t1"/>
    <property type="gene ID" value="Pan_g13169"/>
</dbReference>
<evidence type="ECO:0000313" key="3">
    <source>
        <dbReference type="WBParaSite" id="Pan_g13169.t1"/>
    </source>
</evidence>
<protein>
    <submittedName>
        <fullName evidence="3">PEST proteolytic signal-containing nuclear protein</fullName>
    </submittedName>
</protein>
<proteinExistence type="predicted"/>
<feature type="compositionally biased region" description="Polar residues" evidence="1">
    <location>
        <begin position="71"/>
        <end position="81"/>
    </location>
</feature>
<evidence type="ECO:0000313" key="2">
    <source>
        <dbReference type="Proteomes" id="UP000492821"/>
    </source>
</evidence>
<dbReference type="Proteomes" id="UP000492821">
    <property type="component" value="Unassembled WGS sequence"/>
</dbReference>
<accession>A0A7E4UUZ8</accession>
<reference evidence="2" key="1">
    <citation type="journal article" date="2013" name="Genetics">
        <title>The draft genome and transcriptome of Panagrellus redivivus are shaped by the harsh demands of a free-living lifestyle.</title>
        <authorList>
            <person name="Srinivasan J."/>
            <person name="Dillman A.R."/>
            <person name="Macchietto M.G."/>
            <person name="Heikkinen L."/>
            <person name="Lakso M."/>
            <person name="Fracchia K.M."/>
            <person name="Antoshechkin I."/>
            <person name="Mortazavi A."/>
            <person name="Wong G."/>
            <person name="Sternberg P.W."/>
        </authorList>
    </citation>
    <scope>NUCLEOTIDE SEQUENCE [LARGE SCALE GENOMIC DNA]</scope>
    <source>
        <strain evidence="2">MT8872</strain>
    </source>
</reference>
<organism evidence="2 3">
    <name type="scientific">Panagrellus redivivus</name>
    <name type="common">Microworm</name>
    <dbReference type="NCBI Taxonomy" id="6233"/>
    <lineage>
        <taxon>Eukaryota</taxon>
        <taxon>Metazoa</taxon>
        <taxon>Ecdysozoa</taxon>
        <taxon>Nematoda</taxon>
        <taxon>Chromadorea</taxon>
        <taxon>Rhabditida</taxon>
        <taxon>Tylenchina</taxon>
        <taxon>Panagrolaimomorpha</taxon>
        <taxon>Panagrolaimoidea</taxon>
        <taxon>Panagrolaimidae</taxon>
        <taxon>Panagrellus</taxon>
    </lineage>
</organism>
<reference evidence="3" key="2">
    <citation type="submission" date="2020-10" db="UniProtKB">
        <authorList>
            <consortium name="WormBaseParasite"/>
        </authorList>
    </citation>
    <scope>IDENTIFICATION</scope>
</reference>
<feature type="region of interest" description="Disordered" evidence="1">
    <location>
        <begin position="43"/>
        <end position="98"/>
    </location>
</feature>
<sequence>MTAEEPDSAIEAVPTTLVGTESEVIPEKPFELKIFKTRKPITSTKEEPIKKTRKASPAKGSFLKRMGFGSGTKSASVSPTKSMDKVAPPTRRPSELGERVARNFVGRARQLLQPANVEVADHVGDSGDVKETSGNDLSREPSPLKIDPIEPKQMSPATTGTESDARVSQTIIMKKKTSHEAKAETVLIDFPPSSNPTCCGLPLPFAVVSHLPFVTNVEGTPSVSASYRSGGRRKPRLPSFTPFRKILN</sequence>
<keyword evidence="2" id="KW-1185">Reference proteome</keyword>
<name>A0A7E4UUZ8_PANRE</name>
<feature type="compositionally biased region" description="Basic and acidic residues" evidence="1">
    <location>
        <begin position="121"/>
        <end position="139"/>
    </location>
</feature>
<feature type="compositionally biased region" description="Polar residues" evidence="1">
    <location>
        <begin position="155"/>
        <end position="166"/>
    </location>
</feature>